<dbReference type="InterPro" id="IPR006679">
    <property type="entry name" value="Adenine_deam"/>
</dbReference>
<gene>
    <name evidence="6 9" type="primary">ade</name>
    <name evidence="9" type="ORF">H8E79_01175</name>
</gene>
<dbReference type="Proteomes" id="UP000599024">
    <property type="component" value="Unassembled WGS sequence"/>
</dbReference>
<evidence type="ECO:0000313" key="10">
    <source>
        <dbReference type="Proteomes" id="UP000599024"/>
    </source>
</evidence>
<dbReference type="InterPro" id="IPR006680">
    <property type="entry name" value="Amidohydro-rel"/>
</dbReference>
<accession>A0A8J6N866</accession>
<comment type="cofactor">
    <cofactor evidence="6">
        <name>Mn(2+)</name>
        <dbReference type="ChEBI" id="CHEBI:29035"/>
    </cofactor>
</comment>
<dbReference type="InterPro" id="IPR026912">
    <property type="entry name" value="Adenine_deam_C"/>
</dbReference>
<dbReference type="GO" id="GO:0006146">
    <property type="term" value="P:adenine catabolic process"/>
    <property type="evidence" value="ECO:0007669"/>
    <property type="project" value="InterPro"/>
</dbReference>
<keyword evidence="3 6" id="KW-0378">Hydrolase</keyword>
<evidence type="ECO:0000256" key="1">
    <source>
        <dbReference type="ARBA" id="ARBA00006773"/>
    </source>
</evidence>
<dbReference type="SUPFAM" id="SSF51556">
    <property type="entry name" value="Metallo-dependent hydrolases"/>
    <property type="match status" value="1"/>
</dbReference>
<dbReference type="Gene3D" id="2.30.40.10">
    <property type="entry name" value="Urease, subunit C, domain 1"/>
    <property type="match status" value="1"/>
</dbReference>
<dbReference type="Pfam" id="PF13382">
    <property type="entry name" value="Adenine_deam_C"/>
    <property type="match status" value="1"/>
</dbReference>
<comment type="catalytic activity">
    <reaction evidence="5 6">
        <text>adenine + H2O + H(+) = hypoxanthine + NH4(+)</text>
        <dbReference type="Rhea" id="RHEA:23688"/>
        <dbReference type="ChEBI" id="CHEBI:15377"/>
        <dbReference type="ChEBI" id="CHEBI:15378"/>
        <dbReference type="ChEBI" id="CHEBI:16708"/>
        <dbReference type="ChEBI" id="CHEBI:17368"/>
        <dbReference type="ChEBI" id="CHEBI:28938"/>
        <dbReference type="EC" id="3.5.4.2"/>
    </reaction>
</comment>
<dbReference type="EC" id="3.5.4.2" evidence="2 6"/>
<dbReference type="Pfam" id="PF01979">
    <property type="entry name" value="Amidohydro_1"/>
    <property type="match status" value="1"/>
</dbReference>
<evidence type="ECO:0000259" key="7">
    <source>
        <dbReference type="Pfam" id="PF01979"/>
    </source>
</evidence>
<comment type="caution">
    <text evidence="9">The sequence shown here is derived from an EMBL/GenBank/DDBJ whole genome shotgun (WGS) entry which is preliminary data.</text>
</comment>
<evidence type="ECO:0000256" key="4">
    <source>
        <dbReference type="ARBA" id="ARBA00023211"/>
    </source>
</evidence>
<reference evidence="9 10" key="1">
    <citation type="submission" date="2020-08" db="EMBL/GenBank/DDBJ databases">
        <title>Bridging the membrane lipid divide: bacteria of the FCB group superphylum have the potential to synthesize archaeal ether lipids.</title>
        <authorList>
            <person name="Villanueva L."/>
            <person name="Von Meijenfeldt F.A.B."/>
            <person name="Westbye A.B."/>
            <person name="Yadav S."/>
            <person name="Hopmans E.C."/>
            <person name="Dutilh B.E."/>
            <person name="Sinninghe Damste J.S."/>
        </authorList>
    </citation>
    <scope>NUCLEOTIDE SEQUENCE [LARGE SCALE GENOMIC DNA]</scope>
    <source>
        <strain evidence="9">NIOZ-UU81</strain>
    </source>
</reference>
<dbReference type="InterPro" id="IPR032466">
    <property type="entry name" value="Metal_Hydrolase"/>
</dbReference>
<comment type="similarity">
    <text evidence="1 6">Belongs to the metallo-dependent hydrolases superfamily. Adenine deaminase family.</text>
</comment>
<dbReference type="NCBIfam" id="TIGR01178">
    <property type="entry name" value="ade"/>
    <property type="match status" value="1"/>
</dbReference>
<feature type="domain" description="Adenine deaminase C-terminal" evidence="8">
    <location>
        <begin position="370"/>
        <end position="536"/>
    </location>
</feature>
<evidence type="ECO:0000313" key="9">
    <source>
        <dbReference type="EMBL" id="MBC8207766.1"/>
    </source>
</evidence>
<dbReference type="SUPFAM" id="SSF51338">
    <property type="entry name" value="Composite domain of metallo-dependent hydrolases"/>
    <property type="match status" value="1"/>
</dbReference>
<evidence type="ECO:0000256" key="2">
    <source>
        <dbReference type="ARBA" id="ARBA00012782"/>
    </source>
</evidence>
<protein>
    <recommendedName>
        <fullName evidence="2 6">Adenine deaminase</fullName>
        <shortName evidence="6">Adenase</shortName>
        <shortName evidence="6">Adenine aminase</shortName>
        <ecNumber evidence="2 6">3.5.4.2</ecNumber>
    </recommendedName>
</protein>
<dbReference type="CDD" id="cd01295">
    <property type="entry name" value="AdeC"/>
    <property type="match status" value="1"/>
</dbReference>
<name>A0A8J6N866_9BACT</name>
<dbReference type="PANTHER" id="PTHR11113">
    <property type="entry name" value="N-ACETYLGLUCOSAMINE-6-PHOSPHATE DEACETYLASE"/>
    <property type="match status" value="1"/>
</dbReference>
<sequence>MKKISGIIVDPIARKQFPGTLVIDEGRIVDVLSDPDSSIAGPFILPGLIDSHIHIESSMLPPAAFAEMAVTHGTVAVVADPHEIANVLGVPGIDFMIENAAQAPLKFYFGAPSCVPATEFENSGATVSANDVEELLQRDDIHFLAEMMNFPGVIGKDREVMAKLQAATRLGKNVDGHAPGLHGENLVAYAGAGISTDHEAFNLEECYEKLALGIKIQIRQGSSARNLDTLHPLISSHTDQCMLCSDDLKPADLTRGHINLLVKKALQLGHDLFDILQCACVNPARHYQLKVGLLQKGDPADFIIVDDLDQMKISATWINGEMVSTQNQALFQVDPAQPINHFNAAPISPEELQVKSKGLHIKVIEVTDGQIVTGAGLYPVPDSSAFIYADPQVDILKILVQNRYQPTPPSIAFVRGFELKHGAMASSIAHDSHNIIAVGSNDQDLTRAVNLIHESSGGICFVNGNEELTLKLPIAGLMGLGSCEQVAREYAKIEQRVKENGCQLQTPFMTMAFLALPVIPSLKITDLGLFDVDKFELTDLFD</sequence>
<dbReference type="InterPro" id="IPR011059">
    <property type="entry name" value="Metal-dep_hydrolase_composite"/>
</dbReference>
<organism evidence="9 10">
    <name type="scientific">Candidatus Desulfatifera sulfidica</name>
    <dbReference type="NCBI Taxonomy" id="2841691"/>
    <lineage>
        <taxon>Bacteria</taxon>
        <taxon>Pseudomonadati</taxon>
        <taxon>Thermodesulfobacteriota</taxon>
        <taxon>Desulfobulbia</taxon>
        <taxon>Desulfobulbales</taxon>
        <taxon>Desulfobulbaceae</taxon>
        <taxon>Candidatus Desulfatifera</taxon>
    </lineage>
</organism>
<feature type="domain" description="Amidohydrolase-related" evidence="7">
    <location>
        <begin position="43"/>
        <end position="323"/>
    </location>
</feature>
<evidence type="ECO:0000256" key="3">
    <source>
        <dbReference type="ARBA" id="ARBA00022801"/>
    </source>
</evidence>
<proteinExistence type="inferred from homology"/>
<dbReference type="AlphaFoldDB" id="A0A8J6N866"/>
<evidence type="ECO:0000259" key="8">
    <source>
        <dbReference type="Pfam" id="PF13382"/>
    </source>
</evidence>
<evidence type="ECO:0000256" key="5">
    <source>
        <dbReference type="ARBA" id="ARBA00047720"/>
    </source>
</evidence>
<dbReference type="Gene3D" id="3.20.20.140">
    <property type="entry name" value="Metal-dependent hydrolases"/>
    <property type="match status" value="1"/>
</dbReference>
<keyword evidence="4 6" id="KW-0464">Manganese</keyword>
<dbReference type="GO" id="GO:0000034">
    <property type="term" value="F:adenine deaminase activity"/>
    <property type="evidence" value="ECO:0007669"/>
    <property type="project" value="UniProtKB-UniRule"/>
</dbReference>
<dbReference type="EMBL" id="JACNLK010000014">
    <property type="protein sequence ID" value="MBC8207766.1"/>
    <property type="molecule type" value="Genomic_DNA"/>
</dbReference>
<dbReference type="HAMAP" id="MF_01518">
    <property type="entry name" value="Adenine_deamin"/>
    <property type="match status" value="1"/>
</dbReference>
<dbReference type="PANTHER" id="PTHR11113:SF2">
    <property type="entry name" value="ADENINE DEAMINASE"/>
    <property type="match status" value="1"/>
</dbReference>
<evidence type="ECO:0000256" key="6">
    <source>
        <dbReference type="HAMAP-Rule" id="MF_01518"/>
    </source>
</evidence>